<evidence type="ECO:0000256" key="12">
    <source>
        <dbReference type="ARBA" id="ARBA00022989"/>
    </source>
</evidence>
<dbReference type="GO" id="GO:0030170">
    <property type="term" value="F:pyridoxal phosphate binding"/>
    <property type="evidence" value="ECO:0007669"/>
    <property type="project" value="InterPro"/>
</dbReference>
<evidence type="ECO:0000256" key="16">
    <source>
        <dbReference type="SAM" id="Phobius"/>
    </source>
</evidence>
<gene>
    <name evidence="18" type="ORF">DGYR_LOCUS13116</name>
</gene>
<evidence type="ECO:0000256" key="9">
    <source>
        <dbReference type="ARBA" id="ARBA00022679"/>
    </source>
</evidence>
<sequence>MWSTSFDALAAMVRHKKKWKLKKVEELPGYLQDNLFLKRHHRPELKSVKECIRSMFMLHSETGNIWTHLIAAVIMQVCRFLAKMDYCGIISMTILSWSPFVYYCFWLTMVIREDFLRPQGHTKRISVFFSIGAVSFVFAGHFLLAEAMYDSKAAQVFAYCLPMGSLYFGGGFLYALKFPERKFPGKCDLFSAFCQSSRQLWSGTESLAKDDPEIKRLIEMEKDRQLSGLELIASENFASRAALEAMGSCLNNKYSEGYPGSRYYGGTEVVDEVELLCQKRCLQAFDLDPAKWGVNVQPYSGSPANFAVYTALLKPHDRVMGLDLPHGGHLTHGFMTDAKRISSTSIYFESMPYQLNMETGTIDYDALAEQARLFRPKMIIAGTSAYSRLLDYARFREICNVSKSYLLADMAHISGLVAAKVVPSPFEYADVVSTTTHKTLRGVRAGLIFFRKGTKGVDKNGKEIKYDFEQRINFAVFPSLQGGPHQHTIAGVAVAMKQALSPEFVEYQKQVIKNSKTMADSLLKRGYSLVSGGTDNHLVLVDLRPKGIDGARVERVCELVNISINKNTCPGDKSALVPSGLRLGSAALTSRNFNEKDFEKICDFLDKAVELSKEVQAKTKNLKEFKEHVVNDETTKQKLKQLRGEVESFARGFPMPGYDDH</sequence>
<dbReference type="Proteomes" id="UP000549394">
    <property type="component" value="Unassembled WGS sequence"/>
</dbReference>
<dbReference type="NCBIfam" id="NF000586">
    <property type="entry name" value="PRK00011.1"/>
    <property type="match status" value="1"/>
</dbReference>
<keyword evidence="9" id="KW-0808">Transferase</keyword>
<dbReference type="CDD" id="cd00378">
    <property type="entry name" value="SHMT"/>
    <property type="match status" value="1"/>
</dbReference>
<reference evidence="18 19" key="1">
    <citation type="submission" date="2020-08" db="EMBL/GenBank/DDBJ databases">
        <authorList>
            <person name="Hejnol A."/>
        </authorList>
    </citation>
    <scope>NUCLEOTIDE SEQUENCE [LARGE SCALE GENOMIC DNA]</scope>
</reference>
<feature type="transmembrane region" description="Helical" evidence="16">
    <location>
        <begin position="88"/>
        <end position="105"/>
    </location>
</feature>
<feature type="transmembrane region" description="Helical" evidence="16">
    <location>
        <begin position="125"/>
        <end position="144"/>
    </location>
</feature>
<keyword evidence="8" id="KW-0554">One-carbon metabolism</keyword>
<dbReference type="InterPro" id="IPR039429">
    <property type="entry name" value="SHMT-like_dom"/>
</dbReference>
<dbReference type="Gene3D" id="3.40.640.10">
    <property type="entry name" value="Type I PLP-dependent aspartate aminotransferase-like (Major domain)"/>
    <property type="match status" value="1"/>
</dbReference>
<evidence type="ECO:0000256" key="2">
    <source>
        <dbReference type="ARBA" id="ARBA00002224"/>
    </source>
</evidence>
<evidence type="ECO:0000256" key="14">
    <source>
        <dbReference type="ARBA" id="ARBA00031137"/>
    </source>
</evidence>
<evidence type="ECO:0000313" key="19">
    <source>
        <dbReference type="Proteomes" id="UP000549394"/>
    </source>
</evidence>
<comment type="cofactor">
    <cofactor evidence="1">
        <name>pyridoxal 5'-phosphate</name>
        <dbReference type="ChEBI" id="CHEBI:597326"/>
    </cofactor>
</comment>
<dbReference type="InterPro" id="IPR004254">
    <property type="entry name" value="AdipoR/HlyIII-related"/>
</dbReference>
<keyword evidence="11" id="KW-0663">Pyridoxal phosphate</keyword>
<dbReference type="GO" id="GO:0004372">
    <property type="term" value="F:glycine hydroxymethyltransferase activity"/>
    <property type="evidence" value="ECO:0007669"/>
    <property type="project" value="UniProtKB-EC"/>
</dbReference>
<dbReference type="InterPro" id="IPR015421">
    <property type="entry name" value="PyrdxlP-dep_Trfase_major"/>
</dbReference>
<evidence type="ECO:0000256" key="8">
    <source>
        <dbReference type="ARBA" id="ARBA00022563"/>
    </source>
</evidence>
<keyword evidence="12 16" id="KW-1133">Transmembrane helix</keyword>
<dbReference type="GO" id="GO:0016020">
    <property type="term" value="C:membrane"/>
    <property type="evidence" value="ECO:0007669"/>
    <property type="project" value="UniProtKB-SubCell"/>
</dbReference>
<evidence type="ECO:0000256" key="6">
    <source>
        <dbReference type="ARBA" id="ARBA00007018"/>
    </source>
</evidence>
<dbReference type="HAMAP" id="MF_00051">
    <property type="entry name" value="SHMT"/>
    <property type="match status" value="1"/>
</dbReference>
<dbReference type="EC" id="2.1.2.1" evidence="7"/>
<evidence type="ECO:0000256" key="15">
    <source>
        <dbReference type="ARBA" id="ARBA00032953"/>
    </source>
</evidence>
<evidence type="ECO:0000256" key="11">
    <source>
        <dbReference type="ARBA" id="ARBA00022898"/>
    </source>
</evidence>
<keyword evidence="10 16" id="KW-0812">Transmembrane</keyword>
<feature type="domain" description="Serine hydroxymethyltransferase-like" evidence="17">
    <location>
        <begin position="208"/>
        <end position="604"/>
    </location>
</feature>
<keyword evidence="19" id="KW-1185">Reference proteome</keyword>
<dbReference type="PANTHER" id="PTHR11680">
    <property type="entry name" value="SERINE HYDROXYMETHYLTRANSFERASE"/>
    <property type="match status" value="1"/>
</dbReference>
<evidence type="ECO:0000313" key="18">
    <source>
        <dbReference type="EMBL" id="CAD5125797.1"/>
    </source>
</evidence>
<dbReference type="InterPro" id="IPR049943">
    <property type="entry name" value="Ser_HO-MeTrfase-like"/>
</dbReference>
<dbReference type="OrthoDB" id="10265628at2759"/>
<evidence type="ECO:0000259" key="17">
    <source>
        <dbReference type="Pfam" id="PF00464"/>
    </source>
</evidence>
<dbReference type="GO" id="GO:0035999">
    <property type="term" value="P:tetrahydrofolate interconversion"/>
    <property type="evidence" value="ECO:0007669"/>
    <property type="project" value="UniProtKB-UniPathway"/>
</dbReference>
<organism evidence="18 19">
    <name type="scientific">Dimorphilus gyrociliatus</name>
    <dbReference type="NCBI Taxonomy" id="2664684"/>
    <lineage>
        <taxon>Eukaryota</taxon>
        <taxon>Metazoa</taxon>
        <taxon>Spiralia</taxon>
        <taxon>Lophotrochozoa</taxon>
        <taxon>Annelida</taxon>
        <taxon>Polychaeta</taxon>
        <taxon>Polychaeta incertae sedis</taxon>
        <taxon>Dinophilidae</taxon>
        <taxon>Dimorphilus</taxon>
    </lineage>
</organism>
<protein>
    <recommendedName>
        <fullName evidence="7">glycine hydroxymethyltransferase</fullName>
        <ecNumber evidence="7">2.1.2.1</ecNumber>
    </recommendedName>
    <alternativeName>
        <fullName evidence="15">Glycine hydroxymethyltransferase</fullName>
    </alternativeName>
    <alternativeName>
        <fullName evidence="14">Serine methylase</fullName>
    </alternativeName>
</protein>
<comment type="similarity">
    <text evidence="6">Belongs to the ADIPOR family.</text>
</comment>
<evidence type="ECO:0000256" key="10">
    <source>
        <dbReference type="ARBA" id="ARBA00022692"/>
    </source>
</evidence>
<comment type="similarity">
    <text evidence="5">Belongs to the SHMT family.</text>
</comment>
<feature type="transmembrane region" description="Helical" evidence="16">
    <location>
        <begin position="156"/>
        <end position="176"/>
    </location>
</feature>
<comment type="caution">
    <text evidence="18">The sequence shown here is derived from an EMBL/GenBank/DDBJ whole genome shotgun (WGS) entry which is preliminary data.</text>
</comment>
<feature type="transmembrane region" description="Helical" evidence="16">
    <location>
        <begin position="63"/>
        <end position="82"/>
    </location>
</feature>
<dbReference type="GO" id="GO:0005739">
    <property type="term" value="C:mitochondrion"/>
    <property type="evidence" value="ECO:0007669"/>
    <property type="project" value="TreeGrafter"/>
</dbReference>
<keyword evidence="13 16" id="KW-0472">Membrane</keyword>
<dbReference type="PANTHER" id="PTHR11680:SF28">
    <property type="entry name" value="SERINE HYDROXYMETHYLTRANSFERASE, MITOCHONDRIAL"/>
    <property type="match status" value="1"/>
</dbReference>
<name>A0A7I8WC95_9ANNE</name>
<comment type="function">
    <text evidence="2">Interconversion of serine and glycine.</text>
</comment>
<evidence type="ECO:0000256" key="3">
    <source>
        <dbReference type="ARBA" id="ARBA00004141"/>
    </source>
</evidence>
<proteinExistence type="inferred from homology"/>
<dbReference type="EMBL" id="CAJFCJ010000029">
    <property type="protein sequence ID" value="CAD5125797.1"/>
    <property type="molecule type" value="Genomic_DNA"/>
</dbReference>
<dbReference type="FunFam" id="3.40.640.10:FF:000050">
    <property type="entry name" value="Serine hydroxymethyltransferase"/>
    <property type="match status" value="1"/>
</dbReference>
<dbReference type="InterPro" id="IPR015424">
    <property type="entry name" value="PyrdxlP-dep_Trfase"/>
</dbReference>
<comment type="subcellular location">
    <subcellularLocation>
        <location evidence="3">Membrane</location>
        <topology evidence="3">Multi-pass membrane protein</topology>
    </subcellularLocation>
</comment>
<dbReference type="Pfam" id="PF00464">
    <property type="entry name" value="SHMT"/>
    <property type="match status" value="1"/>
</dbReference>
<dbReference type="InterPro" id="IPR001085">
    <property type="entry name" value="Ser_HO-MeTrfase"/>
</dbReference>
<dbReference type="Pfam" id="PF03006">
    <property type="entry name" value="HlyIII"/>
    <property type="match status" value="1"/>
</dbReference>
<dbReference type="UniPathway" id="UPA00193"/>
<evidence type="ECO:0000256" key="1">
    <source>
        <dbReference type="ARBA" id="ARBA00001933"/>
    </source>
</evidence>
<comment type="pathway">
    <text evidence="4">One-carbon metabolism; tetrahydrofolate interconversion.</text>
</comment>
<dbReference type="SUPFAM" id="SSF53383">
    <property type="entry name" value="PLP-dependent transferases"/>
    <property type="match status" value="1"/>
</dbReference>
<dbReference type="AlphaFoldDB" id="A0A7I8WC95"/>
<evidence type="ECO:0000256" key="5">
    <source>
        <dbReference type="ARBA" id="ARBA00006376"/>
    </source>
</evidence>
<accession>A0A7I8WC95</accession>
<dbReference type="InterPro" id="IPR015422">
    <property type="entry name" value="PyrdxlP-dep_Trfase_small"/>
</dbReference>
<evidence type="ECO:0000256" key="7">
    <source>
        <dbReference type="ARBA" id="ARBA00012256"/>
    </source>
</evidence>
<dbReference type="GO" id="GO:0019264">
    <property type="term" value="P:glycine biosynthetic process from serine"/>
    <property type="evidence" value="ECO:0007669"/>
    <property type="project" value="InterPro"/>
</dbReference>
<evidence type="ECO:0000256" key="4">
    <source>
        <dbReference type="ARBA" id="ARBA00004777"/>
    </source>
</evidence>
<evidence type="ECO:0000256" key="13">
    <source>
        <dbReference type="ARBA" id="ARBA00023136"/>
    </source>
</evidence>
<dbReference type="Gene3D" id="3.90.1150.10">
    <property type="entry name" value="Aspartate Aminotransferase, domain 1"/>
    <property type="match status" value="1"/>
</dbReference>